<keyword evidence="1" id="KW-0472">Membrane</keyword>
<keyword evidence="1" id="KW-0812">Transmembrane</keyword>
<feature type="transmembrane region" description="Helical" evidence="1">
    <location>
        <begin position="176"/>
        <end position="197"/>
    </location>
</feature>
<comment type="caution">
    <text evidence="3">The sequence shown here is derived from an EMBL/GenBank/DDBJ whole genome shotgun (WGS) entry which is preliminary data.</text>
</comment>
<reference evidence="4" key="1">
    <citation type="submission" date="2023-07" db="EMBL/GenBank/DDBJ databases">
        <title>Conexibacter stalactiti sp. nov., isolated from stalactites in a lava cave and emended description of the genus Conexibacter.</title>
        <authorList>
            <person name="Lee S.D."/>
        </authorList>
    </citation>
    <scope>NUCLEOTIDE SEQUENCE [LARGE SCALE GENOMIC DNA]</scope>
    <source>
        <strain evidence="4">KCTC 39840</strain>
    </source>
</reference>
<dbReference type="EMBL" id="JAWSTH010000001">
    <property type="protein sequence ID" value="MDW5592927.1"/>
    <property type="molecule type" value="Genomic_DNA"/>
</dbReference>
<keyword evidence="4" id="KW-1185">Reference proteome</keyword>
<protein>
    <submittedName>
        <fullName evidence="3">Toll/interleukin-1 receptor domain-containing protein</fullName>
    </submittedName>
</protein>
<feature type="transmembrane region" description="Helical" evidence="1">
    <location>
        <begin position="278"/>
        <end position="295"/>
    </location>
</feature>
<feature type="transmembrane region" description="Helical" evidence="1">
    <location>
        <begin position="302"/>
        <end position="324"/>
    </location>
</feature>
<keyword evidence="1" id="KW-1133">Transmembrane helix</keyword>
<dbReference type="Gene3D" id="3.40.50.10140">
    <property type="entry name" value="Toll/interleukin-1 receptor homology (TIR) domain"/>
    <property type="match status" value="1"/>
</dbReference>
<dbReference type="InterPro" id="IPR000157">
    <property type="entry name" value="TIR_dom"/>
</dbReference>
<feature type="domain" description="TIR" evidence="2">
    <location>
        <begin position="9"/>
        <end position="143"/>
    </location>
</feature>
<sequence>MSAAAPKLFISYRREETAGHAGRLYDAVATRFGADNVFMDVELAPGIDFVERITRAVGDCHTLLVVIGPRWASVRAPDGGGLARLAEADDYVRLEVETALRRADVRVIPVLVAGAQMPQPEQLPESLRALARRNAIELSDGRWRFDVGRLVDALDDEAGDARPAPAPAPLRVPSGALLLIEGALVTACAALLAHRVAVSVTDALDLDRDPATVVRRALNWGLLAAAVAAWLRLRVGGRGSVAGAVALGALAGAAGGALDAVLWLWVMEPSAGALRDDVARVAVGLLLGGLLGALWSPPRVVFGALAGACAAFLAQALLNTVWALDPGASASDARDYTFVTLQAVAVVAAALALLLWLAARRAPVSRPPR</sequence>
<feature type="transmembrane region" description="Helical" evidence="1">
    <location>
        <begin position="245"/>
        <end position="266"/>
    </location>
</feature>
<feature type="transmembrane region" description="Helical" evidence="1">
    <location>
        <begin position="336"/>
        <end position="359"/>
    </location>
</feature>
<dbReference type="RefSeq" id="WP_318595184.1">
    <property type="nucleotide sequence ID" value="NZ_JAWSTH010000001.1"/>
</dbReference>
<dbReference type="Proteomes" id="UP001284601">
    <property type="component" value="Unassembled WGS sequence"/>
</dbReference>
<evidence type="ECO:0000313" key="3">
    <source>
        <dbReference type="EMBL" id="MDW5592927.1"/>
    </source>
</evidence>
<proteinExistence type="predicted"/>
<evidence type="ECO:0000259" key="2">
    <source>
        <dbReference type="Pfam" id="PF13676"/>
    </source>
</evidence>
<dbReference type="Pfam" id="PF13676">
    <property type="entry name" value="TIR_2"/>
    <property type="match status" value="1"/>
</dbReference>
<dbReference type="InterPro" id="IPR035897">
    <property type="entry name" value="Toll_tir_struct_dom_sf"/>
</dbReference>
<gene>
    <name evidence="3" type="ORF">R7226_01160</name>
</gene>
<keyword evidence="3" id="KW-0675">Receptor</keyword>
<feature type="transmembrane region" description="Helical" evidence="1">
    <location>
        <begin position="217"/>
        <end position="233"/>
    </location>
</feature>
<name>A0ABU4HJR5_9ACTN</name>
<evidence type="ECO:0000313" key="4">
    <source>
        <dbReference type="Proteomes" id="UP001284601"/>
    </source>
</evidence>
<organism evidence="3 4">
    <name type="scientific">Conexibacter stalactiti</name>
    <dbReference type="NCBI Taxonomy" id="1940611"/>
    <lineage>
        <taxon>Bacteria</taxon>
        <taxon>Bacillati</taxon>
        <taxon>Actinomycetota</taxon>
        <taxon>Thermoleophilia</taxon>
        <taxon>Solirubrobacterales</taxon>
        <taxon>Conexibacteraceae</taxon>
        <taxon>Conexibacter</taxon>
    </lineage>
</organism>
<dbReference type="SUPFAM" id="SSF52200">
    <property type="entry name" value="Toll/Interleukin receptor TIR domain"/>
    <property type="match status" value="1"/>
</dbReference>
<accession>A0ABU4HJR5</accession>
<evidence type="ECO:0000256" key="1">
    <source>
        <dbReference type="SAM" id="Phobius"/>
    </source>
</evidence>